<keyword evidence="2" id="KW-0547">Nucleotide-binding</keyword>
<dbReference type="OrthoDB" id="425923at2759"/>
<dbReference type="PANTHER" id="PTHR10903">
    <property type="entry name" value="GTPASE, IMAP FAMILY MEMBER-RELATED"/>
    <property type="match status" value="1"/>
</dbReference>
<dbReference type="InterPro" id="IPR045058">
    <property type="entry name" value="GIMA/IAN/Toc"/>
</dbReference>
<feature type="domain" description="AIG1-type G" evidence="5">
    <location>
        <begin position="292"/>
        <end position="501"/>
    </location>
</feature>
<evidence type="ECO:0000256" key="3">
    <source>
        <dbReference type="ARBA" id="ARBA00023134"/>
    </source>
</evidence>
<comment type="similarity">
    <text evidence="1">Belongs to the TRAFAC class TrmE-Era-EngA-EngB-Septin-like GTPase superfamily. AIG1/Toc34/Toc159-like paraseptin GTPase family. IAN subfamily.</text>
</comment>
<evidence type="ECO:0000259" key="5">
    <source>
        <dbReference type="PROSITE" id="PS51720"/>
    </source>
</evidence>
<evidence type="ECO:0000313" key="7">
    <source>
        <dbReference type="RefSeq" id="XP_028260911.1"/>
    </source>
</evidence>
<dbReference type="SUPFAM" id="SSF52540">
    <property type="entry name" value="P-loop containing nucleoside triphosphate hydrolases"/>
    <property type="match status" value="2"/>
</dbReference>
<evidence type="ECO:0000256" key="2">
    <source>
        <dbReference type="ARBA" id="ARBA00022741"/>
    </source>
</evidence>
<feature type="signal peptide" evidence="4">
    <location>
        <begin position="1"/>
        <end position="17"/>
    </location>
</feature>
<reference evidence="7" key="1">
    <citation type="submission" date="2025-08" db="UniProtKB">
        <authorList>
            <consortium name="RefSeq"/>
        </authorList>
    </citation>
    <scope>IDENTIFICATION</scope>
</reference>
<evidence type="ECO:0000313" key="6">
    <source>
        <dbReference type="Proteomes" id="UP000515145"/>
    </source>
</evidence>
<dbReference type="InParanoid" id="A0A6P7I8A9"/>
<feature type="chain" id="PRO_5027879435" evidence="4">
    <location>
        <begin position="18"/>
        <end position="564"/>
    </location>
</feature>
<dbReference type="Pfam" id="PF04548">
    <property type="entry name" value="AIG1"/>
    <property type="match status" value="2"/>
</dbReference>
<dbReference type="AlphaFoldDB" id="A0A6P7I8A9"/>
<dbReference type="Gene3D" id="3.40.50.300">
    <property type="entry name" value="P-loop containing nucleotide triphosphate hydrolases"/>
    <property type="match status" value="2"/>
</dbReference>
<evidence type="ECO:0000256" key="1">
    <source>
        <dbReference type="ARBA" id="ARBA00008535"/>
    </source>
</evidence>
<feature type="domain" description="AIG1-type G" evidence="5">
    <location>
        <begin position="40"/>
        <end position="249"/>
    </location>
</feature>
<keyword evidence="4" id="KW-0732">Signal</keyword>
<name>A0A6P7I8A9_9TELE</name>
<organism evidence="6 7">
    <name type="scientific">Parambassis ranga</name>
    <name type="common">Indian glassy fish</name>
    <dbReference type="NCBI Taxonomy" id="210632"/>
    <lineage>
        <taxon>Eukaryota</taxon>
        <taxon>Metazoa</taxon>
        <taxon>Chordata</taxon>
        <taxon>Craniata</taxon>
        <taxon>Vertebrata</taxon>
        <taxon>Euteleostomi</taxon>
        <taxon>Actinopterygii</taxon>
        <taxon>Neopterygii</taxon>
        <taxon>Teleostei</taxon>
        <taxon>Neoteleostei</taxon>
        <taxon>Acanthomorphata</taxon>
        <taxon>Ovalentaria</taxon>
        <taxon>Ambassidae</taxon>
        <taxon>Parambassis</taxon>
    </lineage>
</organism>
<dbReference type="Proteomes" id="UP000515145">
    <property type="component" value="Chromosome 5"/>
</dbReference>
<accession>A0A6P7I8A9</accession>
<keyword evidence="3" id="KW-0342">GTP-binding</keyword>
<dbReference type="GeneID" id="114435439"/>
<evidence type="ECO:0000256" key="4">
    <source>
        <dbReference type="SAM" id="SignalP"/>
    </source>
</evidence>
<dbReference type="RefSeq" id="XP_028260911.1">
    <property type="nucleotide sequence ID" value="XM_028405110.1"/>
</dbReference>
<dbReference type="PANTHER" id="PTHR10903:SF62">
    <property type="entry name" value="GTPASE IMAP FAMILY MEMBER 4-LIKE-RELATED"/>
    <property type="match status" value="1"/>
</dbReference>
<keyword evidence="6" id="KW-1185">Reference proteome</keyword>
<dbReference type="GO" id="GO:0005525">
    <property type="term" value="F:GTP binding"/>
    <property type="evidence" value="ECO:0007669"/>
    <property type="project" value="UniProtKB-KW"/>
</dbReference>
<dbReference type="PROSITE" id="PS51720">
    <property type="entry name" value="G_AIG1"/>
    <property type="match status" value="2"/>
</dbReference>
<sequence length="564" mass="62709">MLPFVSSLFVASHAVLTVWFPSIMSSSVSLPSSPGLSLTAPQRRIVLLGKTGVGKSSLANTILGETVFGIHHSANPGTYECRTVTREVHRRVITVTDTPGFFGFHGRPEEDLKSAITQCIVDCAPGPHAFLILCELGRFTEQENEVISKIKESFSEEAFKHAVVVFTHGDQLPEGMTMEEFVGNNTFLHDLLQKCGGRCHVIDNKYWNNQQDEYRSNQVQVAALLNTIDRLVMQNTGGCYTNEMLQAVDRVVQQVLRSLPRQMPGRSEQARNIVYNFLKNAAGLTTGALLGVSTIRLVVLGKTGAGKSSLANTLFGERLFETNHSPESGTSECVAKTSSVHGKSLMWIDTPGFFDTGRSEEEMKPEIVKCITECAPGPHVFLIVLKVEKFTEQEKDVINKMNQYFSEESLRYTTVLFTHGDQLENEVKIQEFVAESKDLNDLVKKCGNRCHVVDNKYWKNNQPHEYRSNQYQVKALLNTIDTMIATNRGGYYTNEMLQTQHREIQEETARINQSCSNFLPDEAMQNAKTVVSKNLVLRAAGLSAATLLAELFGGAVIAKILDCQ</sequence>
<protein>
    <submittedName>
        <fullName evidence="7">GTPase IMAP family member 8-like</fullName>
    </submittedName>
</protein>
<proteinExistence type="inferred from homology"/>
<dbReference type="FunFam" id="3.40.50.300:FF:000366">
    <property type="entry name" value="GTPase, IMAP family member 2"/>
    <property type="match status" value="2"/>
</dbReference>
<dbReference type="InterPro" id="IPR027417">
    <property type="entry name" value="P-loop_NTPase"/>
</dbReference>
<dbReference type="InterPro" id="IPR006703">
    <property type="entry name" value="G_AIG1"/>
</dbReference>
<gene>
    <name evidence="7" type="primary">LOC114435439</name>
</gene>